<sequence length="249" mass="28668">MFLKVIACEVAFREVCACAARSVSLLDLEFLTQGYHDNPDIGIGRIQERIDGVAPGRFEGILVGYGLCNNMLVGLKARHTPLIVPRAHDCITFFLGSKERYQKVFLEHPGTYYYTAGWLEHRGRGGERVERKQGAGLGQQRTFEEMVAKYGEDNARYLMETMNAWTQHYTRGVFIDFEFTAHLPVKERAREICRERGWVYEELQGDLTLLQDWLDGRWSDRDFLVVKPGEQVVATWDEQIIQIESVKGR</sequence>
<organism evidence="2 3">
    <name type="scientific">Handelsmanbacteria sp. (strain RIFCSPLOWO2_12_FULL_64_10)</name>
    <dbReference type="NCBI Taxonomy" id="1817868"/>
    <lineage>
        <taxon>Bacteria</taxon>
        <taxon>Candidatus Handelsmaniibacteriota</taxon>
    </lineage>
</organism>
<name>A0A1F6CWP0_HANXR</name>
<protein>
    <recommendedName>
        <fullName evidence="1">DUF1638 domain-containing protein</fullName>
    </recommendedName>
</protein>
<evidence type="ECO:0000313" key="3">
    <source>
        <dbReference type="Proteomes" id="UP000178606"/>
    </source>
</evidence>
<dbReference type="AlphaFoldDB" id="A0A1F6CWP0"/>
<gene>
    <name evidence="2" type="ORF">A3F84_02715</name>
</gene>
<dbReference type="Proteomes" id="UP000178606">
    <property type="component" value="Unassembled WGS sequence"/>
</dbReference>
<proteinExistence type="predicted"/>
<dbReference type="InterPro" id="IPR012437">
    <property type="entry name" value="DUF1638"/>
</dbReference>
<dbReference type="Pfam" id="PF07796">
    <property type="entry name" value="DUF1638"/>
    <property type="match status" value="1"/>
</dbReference>
<comment type="caution">
    <text evidence="2">The sequence shown here is derived from an EMBL/GenBank/DDBJ whole genome shotgun (WGS) entry which is preliminary data.</text>
</comment>
<feature type="domain" description="DUF1638" evidence="1">
    <location>
        <begin position="30"/>
        <end position="212"/>
    </location>
</feature>
<dbReference type="EMBL" id="MFKF01000118">
    <property type="protein sequence ID" value="OGG53588.1"/>
    <property type="molecule type" value="Genomic_DNA"/>
</dbReference>
<evidence type="ECO:0000313" key="2">
    <source>
        <dbReference type="EMBL" id="OGG53588.1"/>
    </source>
</evidence>
<evidence type="ECO:0000259" key="1">
    <source>
        <dbReference type="Pfam" id="PF07796"/>
    </source>
</evidence>
<reference evidence="2 3" key="1">
    <citation type="journal article" date="2016" name="Nat. Commun.">
        <title>Thousands of microbial genomes shed light on interconnected biogeochemical processes in an aquifer system.</title>
        <authorList>
            <person name="Anantharaman K."/>
            <person name="Brown C.T."/>
            <person name="Hug L.A."/>
            <person name="Sharon I."/>
            <person name="Castelle C.J."/>
            <person name="Probst A.J."/>
            <person name="Thomas B.C."/>
            <person name="Singh A."/>
            <person name="Wilkins M.J."/>
            <person name="Karaoz U."/>
            <person name="Brodie E.L."/>
            <person name="Williams K.H."/>
            <person name="Hubbard S.S."/>
            <person name="Banfield J.F."/>
        </authorList>
    </citation>
    <scope>NUCLEOTIDE SEQUENCE [LARGE SCALE GENOMIC DNA]</scope>
    <source>
        <strain evidence="3">RIFCSPLOWO2_12_FULL_64_10</strain>
    </source>
</reference>
<accession>A0A1F6CWP0</accession>